<evidence type="ECO:0000313" key="3">
    <source>
        <dbReference type="Proteomes" id="UP000824134"/>
    </source>
</evidence>
<feature type="transmembrane region" description="Helical" evidence="1">
    <location>
        <begin position="108"/>
        <end position="133"/>
    </location>
</feature>
<dbReference type="Gene3D" id="3.40.50.1820">
    <property type="entry name" value="alpha/beta hydrolase"/>
    <property type="match status" value="1"/>
</dbReference>
<dbReference type="AlphaFoldDB" id="A0A9D1ZTY4"/>
<keyword evidence="1" id="KW-0812">Transmembrane</keyword>
<dbReference type="InterPro" id="IPR000801">
    <property type="entry name" value="Esterase-like"/>
</dbReference>
<feature type="transmembrane region" description="Helical" evidence="1">
    <location>
        <begin position="83"/>
        <end position="101"/>
    </location>
</feature>
<gene>
    <name evidence="2" type="ORF">H9821_08790</name>
</gene>
<dbReference type="GO" id="GO:0016747">
    <property type="term" value="F:acyltransferase activity, transferring groups other than amino-acyl groups"/>
    <property type="evidence" value="ECO:0007669"/>
    <property type="project" value="TreeGrafter"/>
</dbReference>
<proteinExistence type="predicted"/>
<evidence type="ECO:0000256" key="1">
    <source>
        <dbReference type="SAM" id="Phobius"/>
    </source>
</evidence>
<evidence type="ECO:0000313" key="2">
    <source>
        <dbReference type="EMBL" id="HIY95734.1"/>
    </source>
</evidence>
<organism evidence="2 3">
    <name type="scientific">Candidatus Rothia avicola</name>
    <dbReference type="NCBI Taxonomy" id="2840478"/>
    <lineage>
        <taxon>Bacteria</taxon>
        <taxon>Bacillati</taxon>
        <taxon>Actinomycetota</taxon>
        <taxon>Actinomycetes</taxon>
        <taxon>Micrococcales</taxon>
        <taxon>Micrococcaceae</taxon>
        <taxon>Rothia</taxon>
    </lineage>
</organism>
<keyword evidence="1" id="KW-1133">Transmembrane helix</keyword>
<name>A0A9D1ZTY4_9MICC</name>
<reference evidence="2" key="1">
    <citation type="journal article" date="2021" name="PeerJ">
        <title>Extensive microbial diversity within the chicken gut microbiome revealed by metagenomics and culture.</title>
        <authorList>
            <person name="Gilroy R."/>
            <person name="Ravi A."/>
            <person name="Getino M."/>
            <person name="Pursley I."/>
            <person name="Horton D.L."/>
            <person name="Alikhan N.F."/>
            <person name="Baker D."/>
            <person name="Gharbi K."/>
            <person name="Hall N."/>
            <person name="Watson M."/>
            <person name="Adriaenssens E.M."/>
            <person name="Foster-Nyarko E."/>
            <person name="Jarju S."/>
            <person name="Secka A."/>
            <person name="Antonio M."/>
            <person name="Oren A."/>
            <person name="Chaudhuri R.R."/>
            <person name="La Ragione R."/>
            <person name="Hildebrand F."/>
            <person name="Pallen M.J."/>
        </authorList>
    </citation>
    <scope>NUCLEOTIDE SEQUENCE</scope>
    <source>
        <strain evidence="2">ChiHjej12B11-9195</strain>
    </source>
</reference>
<dbReference type="Proteomes" id="UP000824134">
    <property type="component" value="Unassembled WGS sequence"/>
</dbReference>
<sequence>MFADFARSIDLRADFWGPLTIGLAAMLALVLLVRARGPVRWRTQLLMVLVVAALIALTAYFTNNVWHPVAEGIDAPTWFWSGYALWVAIYAVILTAAGWAGRGRLRRALSVTAATLTVVLGLILTGLGLNAYYGGYPTLASALGITVPTSSLAQADASTPVTAYDTGGQTLASTWKAPADLASAGTVIRENIPANDPAFTPRDAYIYLPPAYFSTPRPLLPVVVLMAGQPGAPADWFNLGGVQSILNSYAADHAGLAPVVVVIDQLGDDWNNPLCSDTAHGQVATYLQETVPTWITSNLQVDTDHSHWTIAGLSNGGTCAFQTALRAPDIYPTFLDMSGEANPSLGSEELTISQGFGGDPAAYRANDPASMLAQGTYTKPGPTGIFSIGTDDDPSYRSGLEGLYTAAQQAGLDVQWKTYQGKHEWKVWEAAFADALPWLGQRTGLQ</sequence>
<feature type="transmembrane region" description="Helical" evidence="1">
    <location>
        <begin position="45"/>
        <end position="63"/>
    </location>
</feature>
<dbReference type="Pfam" id="PF00756">
    <property type="entry name" value="Esterase"/>
    <property type="match status" value="1"/>
</dbReference>
<protein>
    <submittedName>
        <fullName evidence="2">Esterase family protein</fullName>
    </submittedName>
</protein>
<dbReference type="InterPro" id="IPR029058">
    <property type="entry name" value="AB_hydrolase_fold"/>
</dbReference>
<dbReference type="SUPFAM" id="SSF53474">
    <property type="entry name" value="alpha/beta-Hydrolases"/>
    <property type="match status" value="1"/>
</dbReference>
<dbReference type="EMBL" id="DXCN01000069">
    <property type="protein sequence ID" value="HIY95734.1"/>
    <property type="molecule type" value="Genomic_DNA"/>
</dbReference>
<reference evidence="2" key="2">
    <citation type="submission" date="2021-04" db="EMBL/GenBank/DDBJ databases">
        <authorList>
            <person name="Gilroy R."/>
        </authorList>
    </citation>
    <scope>NUCLEOTIDE SEQUENCE</scope>
    <source>
        <strain evidence="2">ChiHjej12B11-9195</strain>
    </source>
</reference>
<dbReference type="InterPro" id="IPR050583">
    <property type="entry name" value="Mycobacterial_A85_antigen"/>
</dbReference>
<keyword evidence="1" id="KW-0472">Membrane</keyword>
<accession>A0A9D1ZTY4</accession>
<feature type="transmembrane region" description="Helical" evidence="1">
    <location>
        <begin position="15"/>
        <end position="33"/>
    </location>
</feature>
<comment type="caution">
    <text evidence="2">The sequence shown here is derived from an EMBL/GenBank/DDBJ whole genome shotgun (WGS) entry which is preliminary data.</text>
</comment>
<dbReference type="PANTHER" id="PTHR48098">
    <property type="entry name" value="ENTEROCHELIN ESTERASE-RELATED"/>
    <property type="match status" value="1"/>
</dbReference>
<dbReference type="PANTHER" id="PTHR48098:SF1">
    <property type="entry name" value="DIACYLGLYCEROL ACYLTRANSFERASE_MYCOLYLTRANSFERASE AG85A"/>
    <property type="match status" value="1"/>
</dbReference>